<proteinExistence type="predicted"/>
<evidence type="ECO:0000313" key="3">
    <source>
        <dbReference type="Proteomes" id="UP000657574"/>
    </source>
</evidence>
<feature type="region of interest" description="Disordered" evidence="1">
    <location>
        <begin position="29"/>
        <end position="66"/>
    </location>
</feature>
<dbReference type="AlphaFoldDB" id="A0A917PEJ6"/>
<reference evidence="2" key="2">
    <citation type="submission" date="2020-09" db="EMBL/GenBank/DDBJ databases">
        <authorList>
            <person name="Sun Q."/>
            <person name="Ohkuma M."/>
        </authorList>
    </citation>
    <scope>NUCLEOTIDE SEQUENCE</scope>
    <source>
        <strain evidence="2">JCM 3086</strain>
    </source>
</reference>
<evidence type="ECO:0000256" key="1">
    <source>
        <dbReference type="SAM" id="MobiDB-lite"/>
    </source>
</evidence>
<sequence>MSRTLLIAGTAGCTGDVLFINAVRIRAPQTAPNNAQHARPAKHSRSGRNSQARESAGTAREGRFTA</sequence>
<reference evidence="2" key="1">
    <citation type="journal article" date="2014" name="Int. J. Syst. Evol. Microbiol.">
        <title>Complete genome sequence of Corynebacterium casei LMG S-19264T (=DSM 44701T), isolated from a smear-ripened cheese.</title>
        <authorList>
            <consortium name="US DOE Joint Genome Institute (JGI-PGF)"/>
            <person name="Walter F."/>
            <person name="Albersmeier A."/>
            <person name="Kalinowski J."/>
            <person name="Ruckert C."/>
        </authorList>
    </citation>
    <scope>NUCLEOTIDE SEQUENCE</scope>
    <source>
        <strain evidence="2">JCM 3086</strain>
    </source>
</reference>
<accession>A0A917PEJ6</accession>
<keyword evidence="3" id="KW-1185">Reference proteome</keyword>
<name>A0A917PEJ6_9ACTN</name>
<protein>
    <submittedName>
        <fullName evidence="2">Uncharacterized protein</fullName>
    </submittedName>
</protein>
<comment type="caution">
    <text evidence="2">The sequence shown here is derived from an EMBL/GenBank/DDBJ whole genome shotgun (WGS) entry which is preliminary data.</text>
</comment>
<dbReference type="Proteomes" id="UP000657574">
    <property type="component" value="Unassembled WGS sequence"/>
</dbReference>
<organism evidence="2 3">
    <name type="scientific">Streptomyces brasiliensis</name>
    <dbReference type="NCBI Taxonomy" id="1954"/>
    <lineage>
        <taxon>Bacteria</taxon>
        <taxon>Bacillati</taxon>
        <taxon>Actinomycetota</taxon>
        <taxon>Actinomycetes</taxon>
        <taxon>Kitasatosporales</taxon>
        <taxon>Streptomycetaceae</taxon>
        <taxon>Streptomyces</taxon>
    </lineage>
</organism>
<evidence type="ECO:0000313" key="2">
    <source>
        <dbReference type="EMBL" id="GGJ72731.1"/>
    </source>
</evidence>
<gene>
    <name evidence="2" type="ORF">GCM10010121_099180</name>
</gene>
<dbReference type="EMBL" id="BMQA01000159">
    <property type="protein sequence ID" value="GGJ72731.1"/>
    <property type="molecule type" value="Genomic_DNA"/>
</dbReference>